<evidence type="ECO:0000256" key="7">
    <source>
        <dbReference type="ARBA" id="ARBA00023136"/>
    </source>
</evidence>
<keyword evidence="7 8" id="KW-0472">Membrane</keyword>
<gene>
    <name evidence="9" type="ORF">CCACVL1_29129</name>
</gene>
<keyword evidence="6 8" id="KW-1133">Transmembrane helix</keyword>
<evidence type="ECO:0000256" key="8">
    <source>
        <dbReference type="SAM" id="Phobius"/>
    </source>
</evidence>
<evidence type="ECO:0000313" key="9">
    <source>
        <dbReference type="EMBL" id="OMO52664.1"/>
    </source>
</evidence>
<name>A0A1R3G3L5_COCAP</name>
<evidence type="ECO:0000256" key="4">
    <source>
        <dbReference type="ARBA" id="ARBA00022692"/>
    </source>
</evidence>
<comment type="similarity">
    <text evidence="2">Belongs to the GLUTAMINE DUMPER 1 (TC 9.B.60) family.</text>
</comment>
<keyword evidence="5" id="KW-0029">Amino-acid transport</keyword>
<sequence length="105" mass="11293">MRAANGTSSTIKLWKSPIPFLFGSIAIVLLMIVVSLIMLVCSYRKSSASNSPDEEDHTEEKPAAPSHIISVLDAEPKIVVIMAGNDKPTYLAMPVTSSVCTCEQV</sequence>
<feature type="transmembrane region" description="Helical" evidence="8">
    <location>
        <begin position="20"/>
        <end position="41"/>
    </location>
</feature>
<evidence type="ECO:0000256" key="2">
    <source>
        <dbReference type="ARBA" id="ARBA00009977"/>
    </source>
</evidence>
<keyword evidence="4 8" id="KW-0812">Transmembrane</keyword>
<dbReference type="STRING" id="210143.A0A1R3G3L5"/>
<dbReference type="PANTHER" id="PTHR33228:SF80">
    <property type="entry name" value="PROTEIN, PUTATIVE-RELATED"/>
    <property type="match status" value="1"/>
</dbReference>
<dbReference type="Proteomes" id="UP000188268">
    <property type="component" value="Unassembled WGS sequence"/>
</dbReference>
<dbReference type="GO" id="GO:0006865">
    <property type="term" value="P:amino acid transport"/>
    <property type="evidence" value="ECO:0007669"/>
    <property type="project" value="UniProtKB-KW"/>
</dbReference>
<evidence type="ECO:0000256" key="1">
    <source>
        <dbReference type="ARBA" id="ARBA00004167"/>
    </source>
</evidence>
<keyword evidence="10" id="KW-1185">Reference proteome</keyword>
<evidence type="ECO:0000256" key="3">
    <source>
        <dbReference type="ARBA" id="ARBA00022448"/>
    </source>
</evidence>
<evidence type="ECO:0000256" key="6">
    <source>
        <dbReference type="ARBA" id="ARBA00022989"/>
    </source>
</evidence>
<evidence type="ECO:0000313" key="10">
    <source>
        <dbReference type="Proteomes" id="UP000188268"/>
    </source>
</evidence>
<evidence type="ECO:0000256" key="5">
    <source>
        <dbReference type="ARBA" id="ARBA00022970"/>
    </source>
</evidence>
<dbReference type="PANTHER" id="PTHR33228">
    <property type="entry name" value="PROTEIN GLUTAMINE DUMPER 4-RELATED"/>
    <property type="match status" value="1"/>
</dbReference>
<dbReference type="GO" id="GO:0016020">
    <property type="term" value="C:membrane"/>
    <property type="evidence" value="ECO:0007669"/>
    <property type="project" value="UniProtKB-SubCell"/>
</dbReference>
<comment type="subcellular location">
    <subcellularLocation>
        <location evidence="1">Membrane</location>
        <topology evidence="1">Single-pass membrane protein</topology>
    </subcellularLocation>
</comment>
<reference evidence="9 10" key="1">
    <citation type="submission" date="2013-09" db="EMBL/GenBank/DDBJ databases">
        <title>Corchorus capsularis genome sequencing.</title>
        <authorList>
            <person name="Alam M."/>
            <person name="Haque M.S."/>
            <person name="Islam M.S."/>
            <person name="Emdad E.M."/>
            <person name="Islam M.M."/>
            <person name="Ahmed B."/>
            <person name="Halim A."/>
            <person name="Hossen Q.M.M."/>
            <person name="Hossain M.Z."/>
            <person name="Ahmed R."/>
            <person name="Khan M.M."/>
            <person name="Islam R."/>
            <person name="Rashid M.M."/>
            <person name="Khan S.A."/>
            <person name="Rahman M.S."/>
            <person name="Alam M."/>
        </authorList>
    </citation>
    <scope>NUCLEOTIDE SEQUENCE [LARGE SCALE GENOMIC DNA]</scope>
    <source>
        <strain evidence="10">cv. CVL-1</strain>
        <tissue evidence="9">Whole seedling</tissue>
    </source>
</reference>
<dbReference type="InterPro" id="IPR040359">
    <property type="entry name" value="GDU"/>
</dbReference>
<dbReference type="OMA" id="YCSCSSE"/>
<comment type="caution">
    <text evidence="9">The sequence shown here is derived from an EMBL/GenBank/DDBJ whole genome shotgun (WGS) entry which is preliminary data.</text>
</comment>
<proteinExistence type="inferred from homology"/>
<dbReference type="AlphaFoldDB" id="A0A1R3G3L5"/>
<dbReference type="OrthoDB" id="770444at2759"/>
<accession>A0A1R3G3L5</accession>
<protein>
    <submittedName>
        <fullName evidence="9">Uncharacterized protein</fullName>
    </submittedName>
</protein>
<dbReference type="EMBL" id="AWWV01015467">
    <property type="protein sequence ID" value="OMO52664.1"/>
    <property type="molecule type" value="Genomic_DNA"/>
</dbReference>
<dbReference type="Gramene" id="OMO52664">
    <property type="protein sequence ID" value="OMO52664"/>
    <property type="gene ID" value="CCACVL1_29129"/>
</dbReference>
<dbReference type="GO" id="GO:0080143">
    <property type="term" value="P:regulation of amino acid export"/>
    <property type="evidence" value="ECO:0007669"/>
    <property type="project" value="InterPro"/>
</dbReference>
<keyword evidence="3" id="KW-0813">Transport</keyword>
<organism evidence="9 10">
    <name type="scientific">Corchorus capsularis</name>
    <name type="common">Jute</name>
    <dbReference type="NCBI Taxonomy" id="210143"/>
    <lineage>
        <taxon>Eukaryota</taxon>
        <taxon>Viridiplantae</taxon>
        <taxon>Streptophyta</taxon>
        <taxon>Embryophyta</taxon>
        <taxon>Tracheophyta</taxon>
        <taxon>Spermatophyta</taxon>
        <taxon>Magnoliopsida</taxon>
        <taxon>eudicotyledons</taxon>
        <taxon>Gunneridae</taxon>
        <taxon>Pentapetalae</taxon>
        <taxon>rosids</taxon>
        <taxon>malvids</taxon>
        <taxon>Malvales</taxon>
        <taxon>Malvaceae</taxon>
        <taxon>Grewioideae</taxon>
        <taxon>Apeibeae</taxon>
        <taxon>Corchorus</taxon>
    </lineage>
</organism>